<dbReference type="Proteomes" id="UP001428774">
    <property type="component" value="Unassembled WGS sequence"/>
</dbReference>
<dbReference type="EMBL" id="JBDNCH010000002">
    <property type="protein sequence ID" value="MEN9062546.1"/>
    <property type="molecule type" value="Genomic_DNA"/>
</dbReference>
<dbReference type="RefSeq" id="WP_347167503.1">
    <property type="nucleotide sequence ID" value="NZ_JBDNCH010000002.1"/>
</dbReference>
<evidence type="ECO:0000256" key="1">
    <source>
        <dbReference type="SAM" id="MobiDB-lite"/>
    </source>
</evidence>
<keyword evidence="3" id="KW-1185">Reference proteome</keyword>
<protein>
    <submittedName>
        <fullName evidence="2">Uncharacterized protein</fullName>
    </submittedName>
</protein>
<dbReference type="AlphaFoldDB" id="A0AAW9SCK7"/>
<feature type="region of interest" description="Disordered" evidence="1">
    <location>
        <begin position="73"/>
        <end position="119"/>
    </location>
</feature>
<name>A0AAW9SCK7_9RHOB</name>
<gene>
    <name evidence="2" type="ORF">ABFB10_17710</name>
</gene>
<evidence type="ECO:0000313" key="3">
    <source>
        <dbReference type="Proteomes" id="UP001428774"/>
    </source>
</evidence>
<comment type="caution">
    <text evidence="2">The sequence shown here is derived from an EMBL/GenBank/DDBJ whole genome shotgun (WGS) entry which is preliminary data.</text>
</comment>
<accession>A0AAW9SCK7</accession>
<sequence length="119" mass="13240">MSAEELAETYSDRKVARARDFLIARQQEVETFNERLEQAKAAANEIRSWAMQVDLEEAVARAQLDRMRASLADILPELDPAQPEAPAPEPQPDAGIEPIRTAEAPAYDDRVTPLPRAAE</sequence>
<proteinExistence type="predicted"/>
<evidence type="ECO:0000313" key="2">
    <source>
        <dbReference type="EMBL" id="MEN9062546.1"/>
    </source>
</evidence>
<reference evidence="2 3" key="1">
    <citation type="submission" date="2024-05" db="EMBL/GenBank/DDBJ databases">
        <title>Genome sequence of Ponticoccus litoralis KCCM 90028.</title>
        <authorList>
            <person name="Kim J.M."/>
            <person name="Lee J.K."/>
            <person name="Choi B.J."/>
            <person name="Bayburt H."/>
            <person name="Baek J.H."/>
            <person name="Jeon C.O."/>
        </authorList>
    </citation>
    <scope>NUCLEOTIDE SEQUENCE [LARGE SCALE GENOMIC DNA]</scope>
    <source>
        <strain evidence="2 3">KCCM 90028</strain>
    </source>
</reference>
<organism evidence="2 3">
    <name type="scientific">Ponticoccus litoralis</name>
    <dbReference type="NCBI Taxonomy" id="422297"/>
    <lineage>
        <taxon>Bacteria</taxon>
        <taxon>Pseudomonadati</taxon>
        <taxon>Pseudomonadota</taxon>
        <taxon>Alphaproteobacteria</taxon>
        <taxon>Rhodobacterales</taxon>
        <taxon>Roseobacteraceae</taxon>
        <taxon>Ponticoccus</taxon>
    </lineage>
</organism>